<evidence type="ECO:0000256" key="2">
    <source>
        <dbReference type="ARBA" id="ARBA00008639"/>
    </source>
</evidence>
<organism evidence="4 5">
    <name type="scientific">Shewanella carassii</name>
    <dbReference type="NCBI Taxonomy" id="1987584"/>
    <lineage>
        <taxon>Bacteria</taxon>
        <taxon>Pseudomonadati</taxon>
        <taxon>Pseudomonadota</taxon>
        <taxon>Gammaproteobacteria</taxon>
        <taxon>Alteromonadales</taxon>
        <taxon>Shewanellaceae</taxon>
        <taxon>Shewanella</taxon>
    </lineage>
</organism>
<dbReference type="PANTHER" id="PTHR43780">
    <property type="entry name" value="1-AMINOCYCLOPROPANE-1-CARBOXYLATE DEAMINASE-RELATED"/>
    <property type="match status" value="1"/>
</dbReference>
<keyword evidence="3" id="KW-0663">Pyridoxal phosphate</keyword>
<evidence type="ECO:0000313" key="5">
    <source>
        <dbReference type="Proteomes" id="UP000606498"/>
    </source>
</evidence>
<dbReference type="Proteomes" id="UP000606498">
    <property type="component" value="Unassembled WGS sequence"/>
</dbReference>
<evidence type="ECO:0000313" key="4">
    <source>
        <dbReference type="EMBL" id="GGE80334.1"/>
    </source>
</evidence>
<dbReference type="Gene3D" id="3.40.50.1100">
    <property type="match status" value="2"/>
</dbReference>
<sequence>MAANTYNSYPLHTLALKYIASAMSLADFKLDKTPVQAFEFRGHQLFIKRDDLLHPSFSGNKARKFRYFLDHDFPGIKRLIGYGSAQANSLYSMAALAKLKGWQLDFYVDHLPDWLQQRPLGNYRAALELGARVIAVKNTPNAELMTGMTLENFVRQHIVPECEHSLFVPEGGRCSYAEYGVAQLGTEILQWQQQQAAHNLKLFLPSGTGTTALFLQKYFCEQQADIEVLTCAVVGGDSYLKTQLLELSPDEALHPTIVTPERKYHFGKCYPEFYQLWQELEQSGIRFELLYDPLGWQVLLDFLRCEGDCQVLYLHQGGLLGNESMLPRYGRKYG</sequence>
<name>A0ABQ1T3W1_9GAMM</name>
<protein>
    <submittedName>
        <fullName evidence="4">1-aminocyclopropane-1-carboxylate deaminase</fullName>
    </submittedName>
</protein>
<keyword evidence="5" id="KW-1185">Reference proteome</keyword>
<evidence type="ECO:0000256" key="1">
    <source>
        <dbReference type="ARBA" id="ARBA00001933"/>
    </source>
</evidence>
<dbReference type="EMBL" id="BMKO01000004">
    <property type="protein sequence ID" value="GGE80334.1"/>
    <property type="molecule type" value="Genomic_DNA"/>
</dbReference>
<dbReference type="PANTHER" id="PTHR43780:SF2">
    <property type="entry name" value="1-AMINOCYCLOPROPANE-1-CARBOXYLATE DEAMINASE-RELATED"/>
    <property type="match status" value="1"/>
</dbReference>
<evidence type="ECO:0000256" key="3">
    <source>
        <dbReference type="ARBA" id="ARBA00022898"/>
    </source>
</evidence>
<proteinExistence type="inferred from homology"/>
<dbReference type="SUPFAM" id="SSF53686">
    <property type="entry name" value="Tryptophan synthase beta subunit-like PLP-dependent enzymes"/>
    <property type="match status" value="1"/>
</dbReference>
<comment type="cofactor">
    <cofactor evidence="1">
        <name>pyridoxal 5'-phosphate</name>
        <dbReference type="ChEBI" id="CHEBI:597326"/>
    </cofactor>
</comment>
<dbReference type="InterPro" id="IPR036052">
    <property type="entry name" value="TrpB-like_PALP_sf"/>
</dbReference>
<comment type="caution">
    <text evidence="4">The sequence shown here is derived from an EMBL/GenBank/DDBJ whole genome shotgun (WGS) entry which is preliminary data.</text>
</comment>
<reference evidence="5" key="1">
    <citation type="journal article" date="2019" name="Int. J. Syst. Evol. Microbiol.">
        <title>The Global Catalogue of Microorganisms (GCM) 10K type strain sequencing project: providing services to taxonomists for standard genome sequencing and annotation.</title>
        <authorList>
            <consortium name="The Broad Institute Genomics Platform"/>
            <consortium name="The Broad Institute Genome Sequencing Center for Infectious Disease"/>
            <person name="Wu L."/>
            <person name="Ma J."/>
        </authorList>
    </citation>
    <scope>NUCLEOTIDE SEQUENCE [LARGE SCALE GENOMIC DNA]</scope>
    <source>
        <strain evidence="5">CGMCC 1.16033</strain>
    </source>
</reference>
<accession>A0ABQ1T3W1</accession>
<dbReference type="InterPro" id="IPR027278">
    <property type="entry name" value="ACCD_DCysDesulf"/>
</dbReference>
<comment type="similarity">
    <text evidence="2">Belongs to the ACC deaminase/D-cysteine desulfhydrase family.</text>
</comment>
<gene>
    <name evidence="4" type="ORF">GCM10011520_21030</name>
</gene>